<name>A0A3P9A4I1_ESOLU</name>
<evidence type="ECO:0000256" key="13">
    <source>
        <dbReference type="ARBA" id="ARBA00047162"/>
    </source>
</evidence>
<reference evidence="15" key="4">
    <citation type="submission" date="2025-09" db="UniProtKB">
        <authorList>
            <consortium name="Ensembl"/>
        </authorList>
    </citation>
    <scope>IDENTIFICATION</scope>
</reference>
<keyword evidence="7" id="KW-0493">Microtubule</keyword>
<feature type="region of interest" description="Disordered" evidence="14">
    <location>
        <begin position="378"/>
        <end position="397"/>
    </location>
</feature>
<gene>
    <name evidence="15" type="primary">CCDC181</name>
</gene>
<keyword evidence="8" id="KW-0282">Flagellum</keyword>
<feature type="region of interest" description="Disordered" evidence="14">
    <location>
        <begin position="1"/>
        <end position="117"/>
    </location>
</feature>
<keyword evidence="11" id="KW-0206">Cytoskeleton</keyword>
<reference evidence="15" key="3">
    <citation type="submission" date="2025-08" db="UniProtKB">
        <authorList>
            <consortium name="Ensembl"/>
        </authorList>
    </citation>
    <scope>IDENTIFICATION</scope>
</reference>
<evidence type="ECO:0000256" key="6">
    <source>
        <dbReference type="ARBA" id="ARBA00022490"/>
    </source>
</evidence>
<feature type="compositionally biased region" description="Basic and acidic residues" evidence="14">
    <location>
        <begin position="229"/>
        <end position="246"/>
    </location>
</feature>
<keyword evidence="10" id="KW-0969">Cilium</keyword>
<evidence type="ECO:0000256" key="5">
    <source>
        <dbReference type="ARBA" id="ARBA00022306"/>
    </source>
</evidence>
<dbReference type="GeneTree" id="ENSGT00390000018244"/>
<dbReference type="RefSeq" id="XP_010865068.2">
    <property type="nucleotide sequence ID" value="XM_010866766.3"/>
</dbReference>
<dbReference type="GO" id="GO:0008017">
    <property type="term" value="F:microtubule binding"/>
    <property type="evidence" value="ECO:0007669"/>
    <property type="project" value="InterPro"/>
</dbReference>
<evidence type="ECO:0000256" key="3">
    <source>
        <dbReference type="ARBA" id="ARBA00004245"/>
    </source>
</evidence>
<feature type="compositionally biased region" description="Polar residues" evidence="14">
    <location>
        <begin position="347"/>
        <end position="367"/>
    </location>
</feature>
<reference evidence="16" key="1">
    <citation type="journal article" date="2014" name="PLoS ONE">
        <title>The genome and linkage map of the northern pike (Esox lucius): conserved synteny revealed between the salmonid sister group and the Neoteleostei.</title>
        <authorList>
            <person name="Rondeau E.B."/>
            <person name="Minkley D.R."/>
            <person name="Leong J.S."/>
            <person name="Messmer A.M."/>
            <person name="Jantzen J.R."/>
            <person name="von Schalburg K.R."/>
            <person name="Lemon C."/>
            <person name="Bird N.H."/>
            <person name="Koop B.F."/>
        </authorList>
    </citation>
    <scope>NUCLEOTIDE SEQUENCE</scope>
</reference>
<sequence length="540" mass="63131">MSQVMTTTRTQEEYEDDFEKDLDWLISEEGKSEGQDTDYEDLEAKIDKELEEEECGKKVVKKSQKEKASSESEQPEEERWPSPMEPLEFDSDRDSPYKGGSPVAPPPPALEDELDEEKKYILEKIQLANQRLKDQEAPDMTRRRRLHFKDTLVDLVVPPVEYEKNTSVNHSSGLVEQVNHSSGLVEQVNHSPANGKEMEVDRDVSERLSDLKISQQEGGGAWGGQGTKPETRAVNRSLEVGHEREGRVLVEKDGKFDLVCVKEVEGQSLMLPPLASLPCDNTRSPPRPGDRSPSYTPTSSPLRPIPNTLSLGDKQLRSPRPPAKPRIRPSSAGQRGSGRRVAKRRVQSANSTPSRQSTFSLSPQQKGLLNKIQERRERLAREDEQRKRDEEEQKRQENELAFHAWLGRKTEQRQEDRRIHRAQEMERMNCRKEHSDPDKAFKSWLQRKHEQQQRDRQLEEMKRLEEESGFYLRHREECERAFKLWLKKKREEKRMEQQAARERSRRLVFEERRSRRIQDLMFSINEAKTFRFNEHLAYRF</sequence>
<comment type="subunit">
    <text evidence="13">Homodimer. Interacts with HOOK1. Interacts with HOOK2. Interacts with HOOK3.</text>
</comment>
<feature type="region of interest" description="Disordered" evidence="14">
    <location>
        <begin position="272"/>
        <end position="371"/>
    </location>
</feature>
<dbReference type="AlphaFoldDB" id="A0A3P9A4I1"/>
<dbReference type="PANTHER" id="PTHR14320:SF2">
    <property type="entry name" value="COILED-COIL DOMAIN-CONTAINING PROTEIN 181"/>
    <property type="match status" value="1"/>
</dbReference>
<comment type="similarity">
    <text evidence="4">Belongs to the CCDC181 family.</text>
</comment>
<proteinExistence type="inferred from homology"/>
<comment type="subcellular location">
    <subcellularLocation>
        <location evidence="2">Cell projection</location>
        <location evidence="2">Cilium</location>
        <location evidence="2">Flagellum</location>
    </subcellularLocation>
    <subcellularLocation>
        <location evidence="3">Cytoplasm</location>
        <location evidence="3">Cytoskeleton</location>
    </subcellularLocation>
</comment>
<evidence type="ECO:0000256" key="14">
    <source>
        <dbReference type="SAM" id="MobiDB-lite"/>
    </source>
</evidence>
<dbReference type="Bgee" id="ENSELUG00000014701">
    <property type="expression patterns" value="Expressed in testis and 8 other cell types or tissues"/>
</dbReference>
<evidence type="ECO:0000256" key="2">
    <source>
        <dbReference type="ARBA" id="ARBA00004230"/>
    </source>
</evidence>
<dbReference type="InterPro" id="IPR026687">
    <property type="entry name" value="CCDC181"/>
</dbReference>
<evidence type="ECO:0000256" key="12">
    <source>
        <dbReference type="ARBA" id="ARBA00023273"/>
    </source>
</evidence>
<comment type="function">
    <text evidence="1">Microtubule-binding protein that localizes to the microtubular manchette of elongating spermatids.</text>
</comment>
<evidence type="ECO:0000256" key="7">
    <source>
        <dbReference type="ARBA" id="ARBA00022701"/>
    </source>
</evidence>
<dbReference type="GO" id="GO:0005874">
    <property type="term" value="C:microtubule"/>
    <property type="evidence" value="ECO:0007669"/>
    <property type="project" value="UniProtKB-KW"/>
</dbReference>
<dbReference type="GO" id="GO:0031514">
    <property type="term" value="C:motile cilium"/>
    <property type="evidence" value="ECO:0007669"/>
    <property type="project" value="UniProtKB-SubCell"/>
</dbReference>
<evidence type="ECO:0000313" key="15">
    <source>
        <dbReference type="Ensembl" id="ENSELUP00000035644.2"/>
    </source>
</evidence>
<feature type="region of interest" description="Disordered" evidence="14">
    <location>
        <begin position="212"/>
        <end position="246"/>
    </location>
</feature>
<keyword evidence="16" id="KW-1185">Reference proteome</keyword>
<evidence type="ECO:0000256" key="1">
    <source>
        <dbReference type="ARBA" id="ARBA00002213"/>
    </source>
</evidence>
<feature type="compositionally biased region" description="Gly residues" evidence="14">
    <location>
        <begin position="217"/>
        <end position="226"/>
    </location>
</feature>
<keyword evidence="6" id="KW-0963">Cytoplasm</keyword>
<evidence type="ECO:0000313" key="16">
    <source>
        <dbReference type="Proteomes" id="UP000265140"/>
    </source>
</evidence>
<reference evidence="15" key="2">
    <citation type="submission" date="2020-02" db="EMBL/GenBank/DDBJ databases">
        <title>Esox lucius (northern pike) genome, fEsoLuc1, primary haplotype.</title>
        <authorList>
            <person name="Myers G."/>
            <person name="Karagic N."/>
            <person name="Meyer A."/>
            <person name="Pippel M."/>
            <person name="Reichard M."/>
            <person name="Winkler S."/>
            <person name="Tracey A."/>
            <person name="Sims Y."/>
            <person name="Howe K."/>
            <person name="Rhie A."/>
            <person name="Formenti G."/>
            <person name="Durbin R."/>
            <person name="Fedrigo O."/>
            <person name="Jarvis E.D."/>
        </authorList>
    </citation>
    <scope>NUCLEOTIDE SEQUENCE [LARGE SCALE GENOMIC DNA]</scope>
</reference>
<evidence type="ECO:0000256" key="8">
    <source>
        <dbReference type="ARBA" id="ARBA00022846"/>
    </source>
</evidence>
<dbReference type="PANTHER" id="PTHR14320">
    <property type="entry name" value="COILED-COIL DOMAIN-CONTAINING PROTEIN 181"/>
    <property type="match status" value="1"/>
</dbReference>
<evidence type="ECO:0000256" key="11">
    <source>
        <dbReference type="ARBA" id="ARBA00023212"/>
    </source>
</evidence>
<feature type="compositionally biased region" description="Basic residues" evidence="14">
    <location>
        <begin position="337"/>
        <end position="346"/>
    </location>
</feature>
<protein>
    <recommendedName>
        <fullName evidence="5">Coiled-coil domain-containing protein 181</fullName>
    </recommendedName>
</protein>
<evidence type="ECO:0000256" key="9">
    <source>
        <dbReference type="ARBA" id="ARBA00023054"/>
    </source>
</evidence>
<keyword evidence="9" id="KW-0175">Coiled coil</keyword>
<accession>A0A3P9A4I1</accession>
<dbReference type="RefSeq" id="XP_010865067.2">
    <property type="nucleotide sequence ID" value="XM_010866765.3"/>
</dbReference>
<dbReference type="Ensembl" id="ENSELUT00000023561.3">
    <property type="protein sequence ID" value="ENSELUP00000035644.2"/>
    <property type="gene ID" value="ENSELUG00000014701.3"/>
</dbReference>
<evidence type="ECO:0000256" key="10">
    <source>
        <dbReference type="ARBA" id="ARBA00023069"/>
    </source>
</evidence>
<dbReference type="Proteomes" id="UP000265140">
    <property type="component" value="Chromosome 8"/>
</dbReference>
<organism evidence="15 16">
    <name type="scientific">Esox lucius</name>
    <name type="common">Northern pike</name>
    <dbReference type="NCBI Taxonomy" id="8010"/>
    <lineage>
        <taxon>Eukaryota</taxon>
        <taxon>Metazoa</taxon>
        <taxon>Chordata</taxon>
        <taxon>Craniata</taxon>
        <taxon>Vertebrata</taxon>
        <taxon>Euteleostomi</taxon>
        <taxon>Actinopterygii</taxon>
        <taxon>Neopterygii</taxon>
        <taxon>Teleostei</taxon>
        <taxon>Protacanthopterygii</taxon>
        <taxon>Esociformes</taxon>
        <taxon>Esocidae</taxon>
        <taxon>Esox</taxon>
    </lineage>
</organism>
<keyword evidence="12" id="KW-0966">Cell projection</keyword>
<evidence type="ECO:0000256" key="4">
    <source>
        <dbReference type="ARBA" id="ARBA00005737"/>
    </source>
</evidence>
<dbReference type="GeneID" id="105007739"/>